<evidence type="ECO:0000313" key="9">
    <source>
        <dbReference type="EMBL" id="KAF0683467.1"/>
    </source>
</evidence>
<evidence type="ECO:0000256" key="7">
    <source>
        <dbReference type="PIRSR" id="PIRSR615527-1"/>
    </source>
</evidence>
<dbReference type="PANTHER" id="PTHR11315:SF0">
    <property type="entry name" value="FOLATE GAMMA-GLUTAMYL HYDROLASE"/>
    <property type="match status" value="1"/>
</dbReference>
<keyword evidence="4" id="KW-0964">Secreted</keyword>
<dbReference type="EMBL" id="CAADRA010007430">
    <property type="protein sequence ID" value="VFU01140.1"/>
    <property type="molecule type" value="Genomic_DNA"/>
</dbReference>
<protein>
    <recommendedName>
        <fullName evidence="3 8">folate gamma-glutamyl hydrolase</fullName>
        <ecNumber evidence="3 8">3.4.19.9</ecNumber>
    </recommendedName>
</protein>
<proteinExistence type="inferred from homology"/>
<dbReference type="AlphaFoldDB" id="A0A485LSH3"/>
<dbReference type="SUPFAM" id="SSF52317">
    <property type="entry name" value="Class I glutamine amidotransferase-like"/>
    <property type="match status" value="1"/>
</dbReference>
<dbReference type="InterPro" id="IPR015527">
    <property type="entry name" value="Pept_C26_g-glut_hydrolase"/>
</dbReference>
<evidence type="ECO:0000256" key="4">
    <source>
        <dbReference type="ARBA" id="ARBA00022525"/>
    </source>
</evidence>
<evidence type="ECO:0000256" key="6">
    <source>
        <dbReference type="ARBA" id="ARBA00022801"/>
    </source>
</evidence>
<dbReference type="Proteomes" id="UP000332933">
    <property type="component" value="Unassembled WGS sequence"/>
</dbReference>
<evidence type="ECO:0000313" key="10">
    <source>
        <dbReference type="EMBL" id="VFU01140.1"/>
    </source>
</evidence>
<dbReference type="PANTHER" id="PTHR11315">
    <property type="entry name" value="PROTEASE FAMILY C26 GAMMA-GLUTAMYL HYDROLASE"/>
    <property type="match status" value="1"/>
</dbReference>
<evidence type="ECO:0000256" key="5">
    <source>
        <dbReference type="ARBA" id="ARBA00022729"/>
    </source>
</evidence>
<dbReference type="GO" id="GO:0034722">
    <property type="term" value="F:gamma-glutamyl-peptidase activity"/>
    <property type="evidence" value="ECO:0007669"/>
    <property type="project" value="UniProtKB-UniRule"/>
</dbReference>
<dbReference type="GO" id="GO:0005576">
    <property type="term" value="C:extracellular region"/>
    <property type="evidence" value="ECO:0007669"/>
    <property type="project" value="UniProtKB-SubCell"/>
</dbReference>
<dbReference type="InterPro" id="IPR029062">
    <property type="entry name" value="Class_I_gatase-like"/>
</dbReference>
<dbReference type="EMBL" id="VJMH01007404">
    <property type="protein sequence ID" value="KAF0683467.1"/>
    <property type="molecule type" value="Genomic_DNA"/>
</dbReference>
<feature type="active site" description="Proton donor" evidence="7">
    <location>
        <position position="283"/>
    </location>
</feature>
<evidence type="ECO:0000256" key="3">
    <source>
        <dbReference type="ARBA" id="ARBA00012886"/>
    </source>
</evidence>
<dbReference type="EC" id="3.4.19.9" evidence="3 8"/>
<comment type="subcellular location">
    <subcellularLocation>
        <location evidence="1">Secreted</location>
        <location evidence="1">Extracellular space</location>
    </subcellularLocation>
</comment>
<dbReference type="GO" id="GO:0046900">
    <property type="term" value="P:tetrahydrofolylpolyglutamate metabolic process"/>
    <property type="evidence" value="ECO:0007669"/>
    <property type="project" value="TreeGrafter"/>
</dbReference>
<evidence type="ECO:0000256" key="8">
    <source>
        <dbReference type="PROSITE-ProRule" id="PRU00607"/>
    </source>
</evidence>
<comment type="catalytic activity">
    <reaction evidence="8">
        <text>(6S)-5,6,7,8-tetrahydrofolyl-(gamma-L-Glu)(n) + (n-1) H2O = (6S)-5,6,7,8-tetrahydrofolate + (n-1) L-glutamate</text>
        <dbReference type="Rhea" id="RHEA:56784"/>
        <dbReference type="Rhea" id="RHEA-COMP:14738"/>
        <dbReference type="ChEBI" id="CHEBI:15377"/>
        <dbReference type="ChEBI" id="CHEBI:29985"/>
        <dbReference type="ChEBI" id="CHEBI:57453"/>
        <dbReference type="ChEBI" id="CHEBI:141005"/>
        <dbReference type="EC" id="3.4.19.9"/>
    </reaction>
</comment>
<dbReference type="PROSITE" id="PS51275">
    <property type="entry name" value="PEPTIDASE_C26_GGH"/>
    <property type="match status" value="1"/>
</dbReference>
<evidence type="ECO:0000256" key="1">
    <source>
        <dbReference type="ARBA" id="ARBA00004239"/>
    </source>
</evidence>
<organism evidence="10 11">
    <name type="scientific">Aphanomyces stellatus</name>
    <dbReference type="NCBI Taxonomy" id="120398"/>
    <lineage>
        <taxon>Eukaryota</taxon>
        <taxon>Sar</taxon>
        <taxon>Stramenopiles</taxon>
        <taxon>Oomycota</taxon>
        <taxon>Saprolegniomycetes</taxon>
        <taxon>Saprolegniales</taxon>
        <taxon>Verrucalvaceae</taxon>
        <taxon>Aphanomyces</taxon>
    </lineage>
</organism>
<comment type="similarity">
    <text evidence="2">Belongs to the peptidase C26 family.</text>
</comment>
<reference evidence="9" key="2">
    <citation type="submission" date="2019-06" db="EMBL/GenBank/DDBJ databases">
        <title>Genomics analysis of Aphanomyces spp. identifies a new class of oomycete effector associated with host adaptation.</title>
        <authorList>
            <person name="Gaulin E."/>
        </authorList>
    </citation>
    <scope>NUCLEOTIDE SEQUENCE</scope>
    <source>
        <strain evidence="9">CBS 578.67</strain>
    </source>
</reference>
<dbReference type="InterPro" id="IPR011697">
    <property type="entry name" value="Peptidase_C26"/>
</dbReference>
<dbReference type="GO" id="GO:0005773">
    <property type="term" value="C:vacuole"/>
    <property type="evidence" value="ECO:0007669"/>
    <property type="project" value="TreeGrafter"/>
</dbReference>
<keyword evidence="6 8" id="KW-0378">Hydrolase</keyword>
<sequence>MFSVTLSETSGYRLVEQLSQHAMPQTSGDRLPLVATSPPSTQRTLSWRCIAPLAVAALFAFVMTMPQWTHRAEVYEATWEVRTINPIIGIHAHESLFNDEFIASSYIKWIESAGGRAVRIPYNTSKDEYARLLSNVNGLLFPGGAGNATEEAAYMYTLVLEMNANGTYFPLWGTCLGFEWLIQLQSQNLSILDHVDARNMSSKVDILRNPGRLLGFSPFFHVLETRPVSFNYHQWAILQEHFYQTDALASFFRPVATSVDRSGQTYIAAMEAMEYPIYGVQFHPEKNPYEHGKNRNGQPHYAIDHSVDAIMASQAFAHFFVGEAKRNANQFPTPDDERAALLSNLAPSNRSYPSYEEVLVFHD</sequence>
<dbReference type="Gene3D" id="3.40.50.880">
    <property type="match status" value="1"/>
</dbReference>
<dbReference type="OrthoDB" id="64220at2759"/>
<feature type="active site" description="Nucleophile" evidence="7 8">
    <location>
        <position position="175"/>
    </location>
</feature>
<reference evidence="10 11" key="1">
    <citation type="submission" date="2019-03" db="EMBL/GenBank/DDBJ databases">
        <authorList>
            <person name="Gaulin E."/>
            <person name="Dumas B."/>
        </authorList>
    </citation>
    <scope>NUCLEOTIDE SEQUENCE [LARGE SCALE GENOMIC DNA]</scope>
    <source>
        <strain evidence="10">CBS 568.67</strain>
    </source>
</reference>
<keyword evidence="5" id="KW-0732">Signal</keyword>
<evidence type="ECO:0000256" key="2">
    <source>
        <dbReference type="ARBA" id="ARBA00011083"/>
    </source>
</evidence>
<feature type="active site" evidence="8">
    <location>
        <position position="283"/>
    </location>
</feature>
<dbReference type="Pfam" id="PF07722">
    <property type="entry name" value="Peptidase_C26"/>
    <property type="match status" value="1"/>
</dbReference>
<name>A0A485LSH3_9STRA</name>
<gene>
    <name evidence="10" type="primary">Aste57867_24501</name>
    <name evidence="9" type="ORF">As57867_024424</name>
    <name evidence="10" type="ORF">ASTE57867_24501</name>
</gene>
<accession>A0A485LSH3</accession>
<dbReference type="PROSITE" id="PS51273">
    <property type="entry name" value="GATASE_TYPE_1"/>
    <property type="match status" value="1"/>
</dbReference>
<keyword evidence="11" id="KW-1185">Reference proteome</keyword>
<evidence type="ECO:0000313" key="11">
    <source>
        <dbReference type="Proteomes" id="UP000332933"/>
    </source>
</evidence>